<dbReference type="RefSeq" id="WP_068372066.1">
    <property type="nucleotide sequence ID" value="NZ_CBCSEB010000011.1"/>
</dbReference>
<gene>
    <name evidence="3" type="ORF">AAV32_11060</name>
</gene>
<dbReference type="SUPFAM" id="SSF56935">
    <property type="entry name" value="Porins"/>
    <property type="match status" value="1"/>
</dbReference>
<feature type="signal peptide" evidence="2">
    <location>
        <begin position="1"/>
        <end position="25"/>
    </location>
</feature>
<dbReference type="Pfam" id="PF16930">
    <property type="entry name" value="Porin_5"/>
    <property type="match status" value="1"/>
</dbReference>
<dbReference type="PATRIC" id="fig|206506.3.peg.2358"/>
<evidence type="ECO:0000313" key="3">
    <source>
        <dbReference type="EMBL" id="KKO71490.1"/>
    </source>
</evidence>
<dbReference type="InterPro" id="IPR023614">
    <property type="entry name" value="Porin_dom_sf"/>
</dbReference>
<accession>A0A171KRH3</accession>
<proteinExistence type="predicted"/>
<dbReference type="InterPro" id="IPR032638">
    <property type="entry name" value="Porin_5"/>
</dbReference>
<dbReference type="Proteomes" id="UP000078084">
    <property type="component" value="Unassembled WGS sequence"/>
</dbReference>
<feature type="chain" id="PRO_5030022594" evidence="2">
    <location>
        <begin position="26"/>
        <end position="582"/>
    </location>
</feature>
<evidence type="ECO:0000256" key="2">
    <source>
        <dbReference type="SAM" id="SignalP"/>
    </source>
</evidence>
<protein>
    <submittedName>
        <fullName evidence="3">Membrane protein</fullName>
    </submittedName>
</protein>
<organism evidence="3 4">
    <name type="scientific">Kerstersia gyiorum</name>
    <dbReference type="NCBI Taxonomy" id="206506"/>
    <lineage>
        <taxon>Bacteria</taxon>
        <taxon>Pseudomonadati</taxon>
        <taxon>Pseudomonadota</taxon>
        <taxon>Betaproteobacteria</taxon>
        <taxon>Burkholderiales</taxon>
        <taxon>Alcaligenaceae</taxon>
        <taxon>Kerstersia</taxon>
    </lineage>
</organism>
<keyword evidence="1" id="KW-0175">Coiled coil</keyword>
<sequence length="582" mass="63842">MKLQPTRLACTLAIAMALGSGQALAQVAAPSDNATINLIRLLVEQGVIQKDQAEALVRQAEAEAAQARGTAAAGVPVAATGAALAQPGDVRVPYIPETVREQIRQDVRADVMAQAQAENWAQPNTFPDWVSRITVEGDMRVRDESHFFDGGNSDLIINFAKFNSAGPTLFNVYDDSGKPVYAHDIPYLNARKDRRNQWRIRAGLGVKVQLAEQWQAGIRLASGSTSSPVSTTTTLGGGMEKKDIWLDQAYLKYSPADWVTLTAGRAANPFVSTDMLYAGDLNFDGVSAVFRHAPAGRPVTWFGTLGAFALEYAHGPFNWSDMSEGDSENKWLFGAQAGADWKINASNTLRGALAYYYYDNTLGQLSSPCDPLTESACDTDWSRPAFMQKGNTLMLLRDWQPSSTKSWNEYQYVGLASKFNLLDLNLRWDTRVLNGLGLRVTGNYVRNLAFSKRRMEERSTRHGTDFIASNGIYNDNDVRVGIDSGPNAWLVQAALGNGYGLNDKGDWQVFASYRYIEPDALPDAYNDSSFHLGGTNARGYIIGAGYAFEKNVYGQLRWSSSKEVSGAPLSIDVLQLEVNARF</sequence>
<evidence type="ECO:0000256" key="1">
    <source>
        <dbReference type="SAM" id="Coils"/>
    </source>
</evidence>
<evidence type="ECO:0000313" key="4">
    <source>
        <dbReference type="Proteomes" id="UP000078084"/>
    </source>
</evidence>
<dbReference type="Gene3D" id="2.40.160.10">
    <property type="entry name" value="Porin"/>
    <property type="match status" value="1"/>
</dbReference>
<feature type="coiled-coil region" evidence="1">
    <location>
        <begin position="43"/>
        <end position="70"/>
    </location>
</feature>
<comment type="caution">
    <text evidence="3">The sequence shown here is derived from an EMBL/GenBank/DDBJ whole genome shotgun (WGS) entry which is preliminary data.</text>
</comment>
<name>A0A171KRH3_9BURK</name>
<dbReference type="STRING" id="206506.AAV32_11060"/>
<keyword evidence="4" id="KW-1185">Reference proteome</keyword>
<dbReference type="GeneID" id="99725649"/>
<dbReference type="OrthoDB" id="5372286at2"/>
<keyword evidence="2" id="KW-0732">Signal</keyword>
<dbReference type="AlphaFoldDB" id="A0A171KRH3"/>
<dbReference type="EMBL" id="LBNE01000007">
    <property type="protein sequence ID" value="KKO71490.1"/>
    <property type="molecule type" value="Genomic_DNA"/>
</dbReference>
<reference evidence="3 4" key="1">
    <citation type="submission" date="2015-04" db="EMBL/GenBank/DDBJ databases">
        <title>Genome sequence of Kerstersia gyiorum CG1.</title>
        <authorList>
            <person name="Greninger A.L."/>
            <person name="Kozyreva V."/>
            <person name="Chaturvedi V."/>
        </authorList>
    </citation>
    <scope>NUCLEOTIDE SEQUENCE [LARGE SCALE GENOMIC DNA]</scope>
    <source>
        <strain evidence="3 4">CG1</strain>
    </source>
</reference>